<protein>
    <submittedName>
        <fullName evidence="2">Uncharacterized protein</fullName>
    </submittedName>
</protein>
<proteinExistence type="predicted"/>
<dbReference type="InterPro" id="IPR039532">
    <property type="entry name" value="TetR_C_Firmicutes"/>
</dbReference>
<sequence>MGIYKEKREQTLTNLVNSFVSIYEKKDINKITIKEITDKAGYNRGTFYMYFKDVYDILQHIENDLFTTFDNLMESLNTETLSNEEILKYAIDIFNKNGEQCSLLLSPRGDPNFTILYKEKLKKYLSHKIKKNNSFSEKYSDFILEFFIAGIINCIFLWHQSHPFPVHDLLFLLNELIENGPSSLSLL</sequence>
<dbReference type="STRING" id="84029.CROST_38290"/>
<keyword evidence="1" id="KW-0238">DNA-binding</keyword>
<dbReference type="EMBL" id="CP096983">
    <property type="protein sequence ID" value="URZ12896.1"/>
    <property type="molecule type" value="Genomic_DNA"/>
</dbReference>
<accession>A0A1S8KYS1</accession>
<organism evidence="2 3">
    <name type="scientific">Clostridium felsineum</name>
    <dbReference type="NCBI Taxonomy" id="36839"/>
    <lineage>
        <taxon>Bacteria</taxon>
        <taxon>Bacillati</taxon>
        <taxon>Bacillota</taxon>
        <taxon>Clostridia</taxon>
        <taxon>Eubacteriales</taxon>
        <taxon>Clostridiaceae</taxon>
        <taxon>Clostridium</taxon>
    </lineage>
</organism>
<dbReference type="InterPro" id="IPR050624">
    <property type="entry name" value="HTH-type_Tx_Regulator"/>
</dbReference>
<reference evidence="2 3" key="1">
    <citation type="submission" date="2022-04" db="EMBL/GenBank/DDBJ databases">
        <title>Genome sequence of C. roseum typestrain.</title>
        <authorList>
            <person name="Poehlein A."/>
            <person name="Schoch T."/>
            <person name="Duerre P."/>
            <person name="Daniel R."/>
        </authorList>
    </citation>
    <scope>NUCLEOTIDE SEQUENCE [LARGE SCALE GENOMIC DNA]</scope>
    <source>
        <strain evidence="2 3">DSM 7320</strain>
    </source>
</reference>
<dbReference type="PROSITE" id="PS50977">
    <property type="entry name" value="HTH_TETR_2"/>
    <property type="match status" value="1"/>
</dbReference>
<dbReference type="Gene3D" id="1.10.357.10">
    <property type="entry name" value="Tetracycline Repressor, domain 2"/>
    <property type="match status" value="1"/>
</dbReference>
<dbReference type="Pfam" id="PF14278">
    <property type="entry name" value="TetR_C_8"/>
    <property type="match status" value="1"/>
</dbReference>
<dbReference type="PANTHER" id="PTHR43479:SF11">
    <property type="entry name" value="ACREF_ENVCD OPERON REPRESSOR-RELATED"/>
    <property type="match status" value="1"/>
</dbReference>
<dbReference type="Proteomes" id="UP000190951">
    <property type="component" value="Chromosome"/>
</dbReference>
<dbReference type="InterPro" id="IPR001647">
    <property type="entry name" value="HTH_TetR"/>
</dbReference>
<dbReference type="SUPFAM" id="SSF46689">
    <property type="entry name" value="Homeodomain-like"/>
    <property type="match status" value="1"/>
</dbReference>
<dbReference type="RefSeq" id="WP_077832224.1">
    <property type="nucleotide sequence ID" value="NZ_CP096983.1"/>
</dbReference>
<evidence type="ECO:0000313" key="2">
    <source>
        <dbReference type="EMBL" id="URZ12896.1"/>
    </source>
</evidence>
<name>A0A1S8KYS1_9CLOT</name>
<dbReference type="InterPro" id="IPR009057">
    <property type="entry name" value="Homeodomain-like_sf"/>
</dbReference>
<dbReference type="KEGG" id="crw:CROST_036410"/>
<dbReference type="GO" id="GO:0003677">
    <property type="term" value="F:DNA binding"/>
    <property type="evidence" value="ECO:0007669"/>
    <property type="project" value="UniProtKB-UniRule"/>
</dbReference>
<dbReference type="AlphaFoldDB" id="A0A1S8KYS1"/>
<keyword evidence="3" id="KW-1185">Reference proteome</keyword>
<evidence type="ECO:0000313" key="3">
    <source>
        <dbReference type="Proteomes" id="UP000190951"/>
    </source>
</evidence>
<dbReference type="PANTHER" id="PTHR43479">
    <property type="entry name" value="ACREF/ENVCD OPERON REPRESSOR-RELATED"/>
    <property type="match status" value="1"/>
</dbReference>
<gene>
    <name evidence="2" type="ORF">CROST_036410</name>
</gene>
<evidence type="ECO:0000256" key="1">
    <source>
        <dbReference type="ARBA" id="ARBA00023125"/>
    </source>
</evidence>